<name>A0ACD0P566_9BASI</name>
<sequence>MALDAATPPSSSISLDSNLGEGSVFARSHARKSAHKNHNKLRKDSKGGAKLTFYSGNQLLAPACGGKAPTDDDLVAAVTPHGGIGKCGDRIKLTYKGSSVTVTVRDYCAACTPRWMDLTKGAFKRLAPLSQGVIEGATFAKA</sequence>
<dbReference type="EMBL" id="KZ819734">
    <property type="protein sequence ID" value="PWN53255.1"/>
    <property type="molecule type" value="Genomic_DNA"/>
</dbReference>
<accession>A0ACD0P566</accession>
<dbReference type="Proteomes" id="UP000245626">
    <property type="component" value="Unassembled WGS sequence"/>
</dbReference>
<organism evidence="1 2">
    <name type="scientific">Violaceomyces palustris</name>
    <dbReference type="NCBI Taxonomy" id="1673888"/>
    <lineage>
        <taxon>Eukaryota</taxon>
        <taxon>Fungi</taxon>
        <taxon>Dikarya</taxon>
        <taxon>Basidiomycota</taxon>
        <taxon>Ustilaginomycotina</taxon>
        <taxon>Ustilaginomycetes</taxon>
        <taxon>Violaceomycetales</taxon>
        <taxon>Violaceomycetaceae</taxon>
        <taxon>Violaceomyces</taxon>
    </lineage>
</organism>
<protein>
    <submittedName>
        <fullName evidence="1">Uncharacterized protein</fullName>
    </submittedName>
</protein>
<keyword evidence="2" id="KW-1185">Reference proteome</keyword>
<evidence type="ECO:0000313" key="1">
    <source>
        <dbReference type="EMBL" id="PWN53255.1"/>
    </source>
</evidence>
<reference evidence="1 2" key="1">
    <citation type="journal article" date="2018" name="Mol. Biol. Evol.">
        <title>Broad Genomic Sampling Reveals a Smut Pathogenic Ancestry of the Fungal Clade Ustilaginomycotina.</title>
        <authorList>
            <person name="Kijpornyongpan T."/>
            <person name="Mondo S.J."/>
            <person name="Barry K."/>
            <person name="Sandor L."/>
            <person name="Lee J."/>
            <person name="Lipzen A."/>
            <person name="Pangilinan J."/>
            <person name="LaButti K."/>
            <person name="Hainaut M."/>
            <person name="Henrissat B."/>
            <person name="Grigoriev I.V."/>
            <person name="Spatafora J.W."/>
            <person name="Aime M.C."/>
        </authorList>
    </citation>
    <scope>NUCLEOTIDE SEQUENCE [LARGE SCALE GENOMIC DNA]</scope>
    <source>
        <strain evidence="1 2">SA 807</strain>
    </source>
</reference>
<gene>
    <name evidence="1" type="ORF">IE53DRAFT_366507</name>
</gene>
<proteinExistence type="predicted"/>
<evidence type="ECO:0000313" key="2">
    <source>
        <dbReference type="Proteomes" id="UP000245626"/>
    </source>
</evidence>